<dbReference type="InterPro" id="IPR047750">
    <property type="entry name" value="YdjY-like"/>
</dbReference>
<dbReference type="PATRIC" id="fig|1185325.3.peg.1835"/>
<evidence type="ECO:0000313" key="1">
    <source>
        <dbReference type="EMBL" id="EJN55505.1"/>
    </source>
</evidence>
<protein>
    <recommendedName>
        <fullName evidence="3">4Fe-4S ferredoxin-type domain-containing protein</fullName>
    </recommendedName>
</protein>
<name>J3EQ97_9LACO</name>
<organism evidence="1 2">
    <name type="scientific">Loigolactobacillus coryniformis subsp. coryniformis CECT 5711</name>
    <dbReference type="NCBI Taxonomy" id="1185325"/>
    <lineage>
        <taxon>Bacteria</taxon>
        <taxon>Bacillati</taxon>
        <taxon>Bacillota</taxon>
        <taxon>Bacilli</taxon>
        <taxon>Lactobacillales</taxon>
        <taxon>Lactobacillaceae</taxon>
        <taxon>Loigolactobacillus</taxon>
    </lineage>
</organism>
<dbReference type="Proteomes" id="UP000007271">
    <property type="component" value="Unassembled WGS sequence"/>
</dbReference>
<comment type="caution">
    <text evidence="1">The sequence shown here is derived from an EMBL/GenBank/DDBJ whole genome shotgun (WGS) entry which is preliminary data.</text>
</comment>
<gene>
    <name evidence="1" type="ORF">A11Y_89316</name>
</gene>
<dbReference type="AlphaFoldDB" id="J3EQ97"/>
<evidence type="ECO:0000313" key="2">
    <source>
        <dbReference type="Proteomes" id="UP000007271"/>
    </source>
</evidence>
<sequence>MGVVTLGVTTTQAAKSVTKGLTTEQPLKYNKSTKEIGILTKVNGTYFTQATRHVIVNVAGSNGEKSLLKTDATPQAFYQALKKVGAQAGNNLAKDSAAGTKVKGNKLAVYFVINGKRVRAEKAVQVNHKDVANLDFRFGGNLAMNKKMKTGCVLCFDSCPVGIASGAKYGFQYGEHFTGKENVLPKDGSNMVVVFKVKS</sequence>
<evidence type="ECO:0008006" key="3">
    <source>
        <dbReference type="Google" id="ProtNLM"/>
    </source>
</evidence>
<reference evidence="1 2" key="1">
    <citation type="submission" date="2012-05" db="EMBL/GenBank/DDBJ databases">
        <title>Complete Genome Sequence of Lactobacillus coryniformis CECT5711.</title>
        <authorList>
            <person name="Rodriguez J.M."/>
        </authorList>
    </citation>
    <scope>NUCLEOTIDE SEQUENCE [LARGE SCALE GENOMIC DNA]</scope>
    <source>
        <strain evidence="2">CECT5711</strain>
    </source>
</reference>
<dbReference type="EMBL" id="AKFP01000048">
    <property type="protein sequence ID" value="EJN55505.1"/>
    <property type="molecule type" value="Genomic_DNA"/>
</dbReference>
<dbReference type="NCBIfam" id="NF040466">
    <property type="entry name" value="ydjY_domain"/>
    <property type="match status" value="1"/>
</dbReference>
<proteinExistence type="predicted"/>
<accession>J3EQ97</accession>